<name>A0A9Q8WN19_9PEZI</name>
<gene>
    <name evidence="1" type="ORF">CLUP02_14785</name>
</gene>
<evidence type="ECO:0000313" key="2">
    <source>
        <dbReference type="Proteomes" id="UP000830671"/>
    </source>
</evidence>
<dbReference type="KEGG" id="clup:CLUP02_14785"/>
<evidence type="ECO:0000313" key="1">
    <source>
        <dbReference type="EMBL" id="UQC89256.1"/>
    </source>
</evidence>
<reference evidence="1" key="1">
    <citation type="journal article" date="2021" name="Mol. Plant Microbe Interact.">
        <title>Complete Genome Sequence of the Plant-Pathogenic Fungus Colletotrichum lupini.</title>
        <authorList>
            <person name="Baroncelli R."/>
            <person name="Pensec F."/>
            <person name="Da Lio D."/>
            <person name="Boufleur T."/>
            <person name="Vicente I."/>
            <person name="Sarrocco S."/>
            <person name="Picot A."/>
            <person name="Baraldi E."/>
            <person name="Sukno S."/>
            <person name="Thon M."/>
            <person name="Le Floch G."/>
        </authorList>
    </citation>
    <scope>NUCLEOTIDE SEQUENCE</scope>
    <source>
        <strain evidence="1">IMI 504893</strain>
    </source>
</reference>
<dbReference type="EMBL" id="CP019480">
    <property type="protein sequence ID" value="UQC89256.1"/>
    <property type="molecule type" value="Genomic_DNA"/>
</dbReference>
<keyword evidence="2" id="KW-1185">Reference proteome</keyword>
<dbReference type="AlphaFoldDB" id="A0A9Q8WN19"/>
<organism evidence="1 2">
    <name type="scientific">Colletotrichum lupini</name>
    <dbReference type="NCBI Taxonomy" id="145971"/>
    <lineage>
        <taxon>Eukaryota</taxon>
        <taxon>Fungi</taxon>
        <taxon>Dikarya</taxon>
        <taxon>Ascomycota</taxon>
        <taxon>Pezizomycotina</taxon>
        <taxon>Sordariomycetes</taxon>
        <taxon>Hypocreomycetidae</taxon>
        <taxon>Glomerellales</taxon>
        <taxon>Glomerellaceae</taxon>
        <taxon>Colletotrichum</taxon>
        <taxon>Colletotrichum acutatum species complex</taxon>
    </lineage>
</organism>
<accession>A0A9Q8WN19</accession>
<protein>
    <submittedName>
        <fullName evidence="1">Uncharacterized protein</fullName>
    </submittedName>
</protein>
<proteinExistence type="predicted"/>
<sequence length="42" mass="4550">MVCRSVQSPPLNAELAQSASFTYRTTIQGRAGDGLHAQREVC</sequence>
<dbReference type="Proteomes" id="UP000830671">
    <property type="component" value="Chromosome 8"/>
</dbReference>
<dbReference type="RefSeq" id="XP_049150857.1">
    <property type="nucleotide sequence ID" value="XM_049293711.1"/>
</dbReference>
<dbReference type="GeneID" id="73348721"/>